<keyword evidence="5" id="KW-1185">Reference proteome</keyword>
<sequence length="170" mass="18542">MGSEYEFSYFAYGSNMSVRRLVARLPSARVVATGVVTGYKLAFDKVSKDGSGKCDCEHTGVAGDRVYGVIFVVAGGERAALDRFEGVGTGYEPLMVRVETAAGGLYALTYVATKKQTGLRPYHWYKQHVLVGAREANLPEDYVRAINAVVSLEDPDSARTEKELRIYTAA</sequence>
<feature type="active site" description="Proton acceptor" evidence="2">
    <location>
        <position position="85"/>
    </location>
</feature>
<protein>
    <recommendedName>
        <fullName evidence="6">Gamma-glutamylcyclotransferase AIG2-like domain-containing protein</fullName>
    </recommendedName>
</protein>
<dbReference type="GO" id="GO:0003839">
    <property type="term" value="F:gamma-glutamylcyclotransferase activity"/>
    <property type="evidence" value="ECO:0007669"/>
    <property type="project" value="InterPro"/>
</dbReference>
<organism evidence="4 5">
    <name type="scientific">Paraburkholderia caffeinitolerans</name>
    <dbReference type="NCBI Taxonomy" id="1723730"/>
    <lineage>
        <taxon>Bacteria</taxon>
        <taxon>Pseudomonadati</taxon>
        <taxon>Pseudomonadota</taxon>
        <taxon>Betaproteobacteria</taxon>
        <taxon>Burkholderiales</taxon>
        <taxon>Burkholderiaceae</taxon>
        <taxon>Paraburkholderia</taxon>
    </lineage>
</organism>
<reference evidence="4 5" key="1">
    <citation type="submission" date="2020-04" db="EMBL/GenBank/DDBJ databases">
        <authorList>
            <person name="De Canck E."/>
        </authorList>
    </citation>
    <scope>NUCLEOTIDE SEQUENCE [LARGE SCALE GENOMIC DNA]</scope>
    <source>
        <strain evidence="4 5">LMG 28688</strain>
    </source>
</reference>
<evidence type="ECO:0008006" key="6">
    <source>
        <dbReference type="Google" id="ProtNLM"/>
    </source>
</evidence>
<gene>
    <name evidence="4" type="ORF">LMG28688_05379</name>
</gene>
<dbReference type="SUPFAM" id="SSF110857">
    <property type="entry name" value="Gamma-glutamyl cyclotransferase-like"/>
    <property type="match status" value="1"/>
</dbReference>
<dbReference type="CDD" id="cd06661">
    <property type="entry name" value="GGCT_like"/>
    <property type="match status" value="1"/>
</dbReference>
<dbReference type="PANTHER" id="PTHR12935">
    <property type="entry name" value="GAMMA-GLUTAMYLCYCLOTRANSFERASE"/>
    <property type="match status" value="1"/>
</dbReference>
<feature type="binding site" evidence="3">
    <location>
        <position position="125"/>
    </location>
    <ligand>
        <name>substrate</name>
    </ligand>
</feature>
<dbReference type="AlphaFoldDB" id="A0A6J5GNH0"/>
<dbReference type="EMBL" id="CADIKL010000035">
    <property type="protein sequence ID" value="CAB3801560.1"/>
    <property type="molecule type" value="Genomic_DNA"/>
</dbReference>
<evidence type="ECO:0000256" key="1">
    <source>
        <dbReference type="ARBA" id="ARBA00023239"/>
    </source>
</evidence>
<feature type="binding site" evidence="3">
    <location>
        <begin position="9"/>
        <end position="14"/>
    </location>
    <ligand>
        <name>substrate</name>
    </ligand>
</feature>
<dbReference type="Gene3D" id="3.10.490.10">
    <property type="entry name" value="Gamma-glutamyl cyclotransferase-like"/>
    <property type="match status" value="1"/>
</dbReference>
<name>A0A6J5GNH0_9BURK</name>
<dbReference type="InterPro" id="IPR036568">
    <property type="entry name" value="GGCT-like_sf"/>
</dbReference>
<dbReference type="RefSeq" id="WP_175197275.1">
    <property type="nucleotide sequence ID" value="NZ_CADIKL010000035.1"/>
</dbReference>
<accession>A0A6J5GNH0</accession>
<proteinExistence type="predicted"/>
<evidence type="ECO:0000313" key="5">
    <source>
        <dbReference type="Proteomes" id="UP000494119"/>
    </source>
</evidence>
<dbReference type="InterPro" id="IPR017939">
    <property type="entry name" value="G-Glutamylcylcotransferase"/>
</dbReference>
<dbReference type="PANTHER" id="PTHR12935:SF0">
    <property type="entry name" value="GAMMA-GLUTAMYLCYCLOTRANSFERASE"/>
    <property type="match status" value="1"/>
</dbReference>
<evidence type="ECO:0000256" key="3">
    <source>
        <dbReference type="PIRSR" id="PIRSR617939-2"/>
    </source>
</evidence>
<dbReference type="Proteomes" id="UP000494119">
    <property type="component" value="Unassembled WGS sequence"/>
</dbReference>
<evidence type="ECO:0000256" key="2">
    <source>
        <dbReference type="PIRSR" id="PIRSR617939-1"/>
    </source>
</evidence>
<evidence type="ECO:0000313" key="4">
    <source>
        <dbReference type="EMBL" id="CAB3801560.1"/>
    </source>
</evidence>
<dbReference type="Pfam" id="PF13772">
    <property type="entry name" value="AIG2_2"/>
    <property type="match status" value="1"/>
</dbReference>
<dbReference type="InterPro" id="IPR013024">
    <property type="entry name" value="GGCT-like"/>
</dbReference>
<keyword evidence="1" id="KW-0456">Lyase</keyword>